<name>A0A6A6NGN6_HEVBR</name>
<gene>
    <name evidence="1" type="ORF">GH714_012194</name>
</gene>
<accession>A0A6A6NGN6</accession>
<organism evidence="1 2">
    <name type="scientific">Hevea brasiliensis</name>
    <name type="common">Para rubber tree</name>
    <name type="synonym">Siphonia brasiliensis</name>
    <dbReference type="NCBI Taxonomy" id="3981"/>
    <lineage>
        <taxon>Eukaryota</taxon>
        <taxon>Viridiplantae</taxon>
        <taxon>Streptophyta</taxon>
        <taxon>Embryophyta</taxon>
        <taxon>Tracheophyta</taxon>
        <taxon>Spermatophyta</taxon>
        <taxon>Magnoliopsida</taxon>
        <taxon>eudicotyledons</taxon>
        <taxon>Gunneridae</taxon>
        <taxon>Pentapetalae</taxon>
        <taxon>rosids</taxon>
        <taxon>fabids</taxon>
        <taxon>Malpighiales</taxon>
        <taxon>Euphorbiaceae</taxon>
        <taxon>Crotonoideae</taxon>
        <taxon>Micrandreae</taxon>
        <taxon>Hevea</taxon>
    </lineage>
</organism>
<sequence length="171" mass="19128">MIKFAGKSPWVPLKYVGLPTFSYSYGKCGHSFKQCDEDEDESKGRVDLKYREWIRASPLWRNVKMSSVKEEGPSVAIKLFFCPEDKEFAGAEKVCDNEVVTSVVVNVREGVVQTILENSTIACLSLVLDIPVLIFPDVGLSKCANIVEDARMEGLDIDFVHGVEEKIRFCG</sequence>
<evidence type="ECO:0000313" key="1">
    <source>
        <dbReference type="EMBL" id="KAF2324308.1"/>
    </source>
</evidence>
<comment type="caution">
    <text evidence="1">The sequence shown here is derived from an EMBL/GenBank/DDBJ whole genome shotgun (WGS) entry which is preliminary data.</text>
</comment>
<evidence type="ECO:0000313" key="2">
    <source>
        <dbReference type="Proteomes" id="UP000467840"/>
    </source>
</evidence>
<proteinExistence type="predicted"/>
<evidence type="ECO:0008006" key="3">
    <source>
        <dbReference type="Google" id="ProtNLM"/>
    </source>
</evidence>
<dbReference type="EMBL" id="JAAGAX010000001">
    <property type="protein sequence ID" value="KAF2324308.1"/>
    <property type="molecule type" value="Genomic_DNA"/>
</dbReference>
<reference evidence="1 2" key="1">
    <citation type="journal article" date="2020" name="Mol. Plant">
        <title>The Chromosome-Based Rubber Tree Genome Provides New Insights into Spurge Genome Evolution and Rubber Biosynthesis.</title>
        <authorList>
            <person name="Liu J."/>
            <person name="Shi C."/>
            <person name="Shi C.C."/>
            <person name="Li W."/>
            <person name="Zhang Q.J."/>
            <person name="Zhang Y."/>
            <person name="Li K."/>
            <person name="Lu H.F."/>
            <person name="Shi C."/>
            <person name="Zhu S.T."/>
            <person name="Xiao Z.Y."/>
            <person name="Nan H."/>
            <person name="Yue Y."/>
            <person name="Zhu X.G."/>
            <person name="Wu Y."/>
            <person name="Hong X.N."/>
            <person name="Fan G.Y."/>
            <person name="Tong Y."/>
            <person name="Zhang D."/>
            <person name="Mao C.L."/>
            <person name="Liu Y.L."/>
            <person name="Hao S.J."/>
            <person name="Liu W.Q."/>
            <person name="Lv M.Q."/>
            <person name="Zhang H.B."/>
            <person name="Liu Y."/>
            <person name="Hu-Tang G.R."/>
            <person name="Wang J.P."/>
            <person name="Wang J.H."/>
            <person name="Sun Y.H."/>
            <person name="Ni S.B."/>
            <person name="Chen W.B."/>
            <person name="Zhang X.C."/>
            <person name="Jiao Y.N."/>
            <person name="Eichler E.E."/>
            <person name="Li G.H."/>
            <person name="Liu X."/>
            <person name="Gao L.Z."/>
        </authorList>
    </citation>
    <scope>NUCLEOTIDE SEQUENCE [LARGE SCALE GENOMIC DNA]</scope>
    <source>
        <strain evidence="2">cv. GT1</strain>
        <tissue evidence="1">Leaf</tissue>
    </source>
</reference>
<protein>
    <recommendedName>
        <fullName evidence="3">Zinc knuckle CX2CX4HX4C domain-containing protein</fullName>
    </recommendedName>
</protein>
<dbReference type="Proteomes" id="UP000467840">
    <property type="component" value="Chromosome 5"/>
</dbReference>
<keyword evidence="2" id="KW-1185">Reference proteome</keyword>
<dbReference type="AlphaFoldDB" id="A0A6A6NGN6"/>